<evidence type="ECO:0000256" key="1">
    <source>
        <dbReference type="SAM" id="MobiDB-lite"/>
    </source>
</evidence>
<dbReference type="AlphaFoldDB" id="A0A0J6F1I8"/>
<evidence type="ECO:0008006" key="6">
    <source>
        <dbReference type="Google" id="ProtNLM"/>
    </source>
</evidence>
<dbReference type="EMBL" id="CP016440">
    <property type="protein sequence ID" value="ANY17980.1"/>
    <property type="molecule type" value="Genomic_DNA"/>
</dbReference>
<dbReference type="SUPFAM" id="SSF63829">
    <property type="entry name" value="Calcium-dependent phosphotriesterase"/>
    <property type="match status" value="1"/>
</dbReference>
<keyword evidence="5" id="KW-1185">Reference proteome</keyword>
<accession>A0A0J6F1I8</accession>
<dbReference type="EMBL" id="CYTV01000005">
    <property type="protein sequence ID" value="CUI80493.1"/>
    <property type="molecule type" value="Genomic_DNA"/>
</dbReference>
<dbReference type="PANTHER" id="PTHR10426:SF88">
    <property type="entry name" value="ADIPOCYTE PLASMA MEMBRANE-ASSOCIATED PROTEIN HEMOMUCIN-RELATED"/>
    <property type="match status" value="1"/>
</dbReference>
<accession>A0A0M7FFM2</accession>
<feature type="region of interest" description="Disordered" evidence="1">
    <location>
        <begin position="23"/>
        <end position="46"/>
    </location>
</feature>
<sequence>MMGLLKSVSDRLLGRGSAALTVPPLDGALKPNNRLEDAPAGLPARQPGSLALRQGQVLWAEGDALMSPSGEQARMPGTITAMAAAPSGSLAVAIDGGGIRVDGESPPALAGLSCVTALAYASEQVLWIAVGSTVHPMADWSRDFLEMRRSGQVLRYDIPAGRLQLMADKLGFPFGLLPQPQGVVVSESWTRRLLRIDGAGKRVQLSENLPGYPAGLAPAAGGGAWLALFAPCNPLLELVLREPVYRQAMMAEVAPPYWIAPALRSGDSFLEPMQGGALKQMGILKPWSPTLSYGLVVELDARFVAVRSLHSRAGGRRHGVTSVLEHEGRLWVASKGGNEVLWLDAGRD</sequence>
<dbReference type="OrthoDB" id="8872498at2"/>
<dbReference type="Proteomes" id="UP000092950">
    <property type="component" value="Chromosome"/>
</dbReference>
<evidence type="ECO:0000313" key="5">
    <source>
        <dbReference type="Proteomes" id="UP000092950"/>
    </source>
</evidence>
<dbReference type="KEGG" id="bpdz:BBN53_20075"/>
<organism evidence="3 4">
    <name type="scientific">Bordetella pseudohinzii</name>
    <dbReference type="NCBI Taxonomy" id="1331258"/>
    <lineage>
        <taxon>Bacteria</taxon>
        <taxon>Pseudomonadati</taxon>
        <taxon>Pseudomonadota</taxon>
        <taxon>Betaproteobacteria</taxon>
        <taxon>Burkholderiales</taxon>
        <taxon>Alcaligenaceae</taxon>
        <taxon>Bordetella</taxon>
    </lineage>
</organism>
<evidence type="ECO:0000313" key="4">
    <source>
        <dbReference type="Proteomes" id="UP000053096"/>
    </source>
</evidence>
<dbReference type="PANTHER" id="PTHR10426">
    <property type="entry name" value="STRICTOSIDINE SYNTHASE-RELATED"/>
    <property type="match status" value="1"/>
</dbReference>
<dbReference type="Proteomes" id="UP000053096">
    <property type="component" value="Unassembled WGS sequence"/>
</dbReference>
<dbReference type="InterPro" id="IPR011042">
    <property type="entry name" value="6-blade_b-propeller_TolB-like"/>
</dbReference>
<dbReference type="RefSeq" id="WP_043207189.1">
    <property type="nucleotide sequence ID" value="NZ_CAJGUP010000229.1"/>
</dbReference>
<reference evidence="3 4" key="1">
    <citation type="submission" date="2015-09" db="EMBL/GenBank/DDBJ databases">
        <authorList>
            <person name="Jackson K.R."/>
            <person name="Lunt B.L."/>
            <person name="Fisher J.N.B."/>
            <person name="Gardner A.V."/>
            <person name="Bailey M.E."/>
            <person name="Deus L.M."/>
            <person name="Earl A.S."/>
            <person name="Gibby P.D."/>
            <person name="Hartmann K.A."/>
            <person name="Liu J.E."/>
            <person name="Manci A.M."/>
            <person name="Nielsen D.A."/>
            <person name="Solomon M.B."/>
            <person name="Breakwell D.P."/>
            <person name="Burnett S.H."/>
            <person name="Grose J.H."/>
        </authorList>
    </citation>
    <scope>NUCLEOTIDE SEQUENCE [LARGE SCALE GENOMIC DNA]</scope>
    <source>
        <strain evidence="3 4">2789STDY5608636</strain>
    </source>
</reference>
<dbReference type="Gene3D" id="2.120.10.30">
    <property type="entry name" value="TolB, C-terminal domain"/>
    <property type="match status" value="1"/>
</dbReference>
<protein>
    <recommendedName>
        <fullName evidence="6">Strictosidine synthase</fullName>
    </recommendedName>
</protein>
<evidence type="ECO:0000313" key="3">
    <source>
        <dbReference type="EMBL" id="CUI80493.1"/>
    </source>
</evidence>
<reference evidence="2 5" key="2">
    <citation type="submission" date="2016-07" db="EMBL/GenBank/DDBJ databases">
        <title>Complete genome sequences of Bordetella pseudohinzii.</title>
        <authorList>
            <person name="Spilker T."/>
            <person name="Darrah R."/>
            <person name="LiPuma J.J."/>
        </authorList>
    </citation>
    <scope>NUCLEOTIDE SEQUENCE [LARGE SCALE GENOMIC DNA]</scope>
    <source>
        <strain evidence="2 5">HI4681</strain>
    </source>
</reference>
<proteinExistence type="predicted"/>
<evidence type="ECO:0000313" key="2">
    <source>
        <dbReference type="EMBL" id="ANY17980.1"/>
    </source>
</evidence>
<gene>
    <name evidence="2" type="ORF">BBN53_20075</name>
    <name evidence="3" type="ORF">ERS370011_02323</name>
</gene>
<dbReference type="GO" id="GO:0016787">
    <property type="term" value="F:hydrolase activity"/>
    <property type="evidence" value="ECO:0007669"/>
    <property type="project" value="TreeGrafter"/>
</dbReference>
<name>A0A0J6F1I8_9BORD</name>